<dbReference type="OrthoDB" id="185373at2759"/>
<feature type="repeat" description="PPR" evidence="3">
    <location>
        <begin position="285"/>
        <end position="319"/>
    </location>
</feature>
<dbReference type="PROSITE" id="PS51375">
    <property type="entry name" value="PPR"/>
    <property type="match status" value="7"/>
</dbReference>
<evidence type="ECO:0000256" key="1">
    <source>
        <dbReference type="ARBA" id="ARBA00007626"/>
    </source>
</evidence>
<dbReference type="AlphaFoldDB" id="A0A3S3NKN3"/>
<dbReference type="Pfam" id="PF12854">
    <property type="entry name" value="PPR_1"/>
    <property type="match status" value="1"/>
</dbReference>
<comment type="caution">
    <text evidence="5">The sequence shown here is derived from an EMBL/GenBank/DDBJ whole genome shotgun (WGS) entry which is preliminary data.</text>
</comment>
<feature type="repeat" description="PPR" evidence="3">
    <location>
        <begin position="390"/>
        <end position="424"/>
    </location>
</feature>
<protein>
    <submittedName>
        <fullName evidence="5">Pentatricopeptide repeat-containing protein, mitochondrial</fullName>
    </submittedName>
</protein>
<dbReference type="Proteomes" id="UP000283530">
    <property type="component" value="Unassembled WGS sequence"/>
</dbReference>
<feature type="repeat" description="PPR" evidence="3">
    <location>
        <begin position="143"/>
        <end position="177"/>
    </location>
</feature>
<reference evidence="5 6" key="1">
    <citation type="journal article" date="2019" name="Nat. Plants">
        <title>Stout camphor tree genome fills gaps in understanding of flowering plant genome evolution.</title>
        <authorList>
            <person name="Chaw S.M."/>
            <person name="Liu Y.C."/>
            <person name="Wu Y.W."/>
            <person name="Wang H.Y."/>
            <person name="Lin C.I."/>
            <person name="Wu C.S."/>
            <person name="Ke H.M."/>
            <person name="Chang L.Y."/>
            <person name="Hsu C.Y."/>
            <person name="Yang H.T."/>
            <person name="Sudianto E."/>
            <person name="Hsu M.H."/>
            <person name="Wu K.P."/>
            <person name="Wang L.N."/>
            <person name="Leebens-Mack J.H."/>
            <person name="Tsai I.J."/>
        </authorList>
    </citation>
    <scope>NUCLEOTIDE SEQUENCE [LARGE SCALE GENOMIC DNA]</scope>
    <source>
        <strain evidence="6">cv. Chaw 1501</strain>
        <tissue evidence="5">Young leaves</tissue>
    </source>
</reference>
<dbReference type="PANTHER" id="PTHR47941">
    <property type="entry name" value="PENTATRICOPEPTIDE REPEAT-CONTAINING PROTEIN 3, MITOCHONDRIAL"/>
    <property type="match status" value="1"/>
</dbReference>
<dbReference type="Pfam" id="PF13041">
    <property type="entry name" value="PPR_2"/>
    <property type="match status" value="2"/>
</dbReference>
<evidence type="ECO:0000313" key="6">
    <source>
        <dbReference type="Proteomes" id="UP000283530"/>
    </source>
</evidence>
<organism evidence="5 6">
    <name type="scientific">Cinnamomum micranthum f. kanehirae</name>
    <dbReference type="NCBI Taxonomy" id="337451"/>
    <lineage>
        <taxon>Eukaryota</taxon>
        <taxon>Viridiplantae</taxon>
        <taxon>Streptophyta</taxon>
        <taxon>Embryophyta</taxon>
        <taxon>Tracheophyta</taxon>
        <taxon>Spermatophyta</taxon>
        <taxon>Magnoliopsida</taxon>
        <taxon>Magnoliidae</taxon>
        <taxon>Laurales</taxon>
        <taxon>Lauraceae</taxon>
        <taxon>Cinnamomum</taxon>
    </lineage>
</organism>
<feature type="repeat" description="PPR" evidence="3">
    <location>
        <begin position="250"/>
        <end position="284"/>
    </location>
</feature>
<evidence type="ECO:0000256" key="4">
    <source>
        <dbReference type="SAM" id="MobiDB-lite"/>
    </source>
</evidence>
<keyword evidence="2" id="KW-0677">Repeat</keyword>
<feature type="repeat" description="PPR" evidence="3">
    <location>
        <begin position="215"/>
        <end position="249"/>
    </location>
</feature>
<feature type="region of interest" description="Disordered" evidence="4">
    <location>
        <begin position="53"/>
        <end position="76"/>
    </location>
</feature>
<dbReference type="Pfam" id="PF01535">
    <property type="entry name" value="PPR"/>
    <property type="match status" value="2"/>
</dbReference>
<name>A0A3S3NKN3_9MAGN</name>
<dbReference type="STRING" id="337451.A0A3S3NKN3"/>
<dbReference type="InterPro" id="IPR002885">
    <property type="entry name" value="PPR_rpt"/>
</dbReference>
<dbReference type="Gene3D" id="1.25.40.10">
    <property type="entry name" value="Tetratricopeptide repeat domain"/>
    <property type="match status" value="4"/>
</dbReference>
<keyword evidence="6" id="KW-1185">Reference proteome</keyword>
<feature type="repeat" description="PPR" evidence="3">
    <location>
        <begin position="320"/>
        <end position="354"/>
    </location>
</feature>
<evidence type="ECO:0000256" key="3">
    <source>
        <dbReference type="PROSITE-ProRule" id="PRU00708"/>
    </source>
</evidence>
<proteinExistence type="inferred from homology"/>
<comment type="similarity">
    <text evidence="1">Belongs to the PPR family. P subfamily.</text>
</comment>
<gene>
    <name evidence="5" type="ORF">CKAN_01861000</name>
</gene>
<feature type="repeat" description="PPR" evidence="3">
    <location>
        <begin position="355"/>
        <end position="389"/>
    </location>
</feature>
<evidence type="ECO:0000313" key="5">
    <source>
        <dbReference type="EMBL" id="RWR89548.1"/>
    </source>
</evidence>
<dbReference type="NCBIfam" id="TIGR00756">
    <property type="entry name" value="PPR"/>
    <property type="match status" value="6"/>
</dbReference>
<evidence type="ECO:0000256" key="2">
    <source>
        <dbReference type="ARBA" id="ARBA00022737"/>
    </source>
</evidence>
<feature type="compositionally biased region" description="Low complexity" evidence="4">
    <location>
        <begin position="53"/>
        <end position="68"/>
    </location>
</feature>
<accession>A0A3S3NKN3</accession>
<sequence>MSRVAKLESSVLSSFVRHHYCNKIEMPPPFLPPYQTHRALLPHTLLYPLKTLTSSSSSSTSHHQQHQNPPSPIGSPARIQKLIASQPDPLLAKDIFDLASSQPNFRPSYSSYHSLILKLARSRHFSLADSLLRRLRSLNHPATPGLFTSLAAAYSDAGLPHKSIQIFHTMLQFDCKPLPRHLNRFLSILAAHSHLLPAALSLFRSAATRFGIPPDTQSYNILMRAFCLGDRLCVAYTLFNKMFKRDLVPDVESYRILMQGLCRKSQVNTALDLLDDMLNKGFVPDSLSYTTLLNSLCRKKKLREAYKLLCRMKVKGCNPDIIHYNTLIMGFCREGRAGDACKVLEEMPENGCLPNLVSYRTLVNGLCDQGMLDEAKGYMEQMVGRELSPHFSVFHKLVKGFCNVGKMDEACEVLSEMLKHGLAPHLDTWVMVVPRICDEDGMEVENIVGKLGKDGLKSEMRLSEAGFSLDGYRTSRILVNTWKA</sequence>
<dbReference type="InterPro" id="IPR011990">
    <property type="entry name" value="TPR-like_helical_dom_sf"/>
</dbReference>
<dbReference type="EMBL" id="QPKB01000007">
    <property type="protein sequence ID" value="RWR89548.1"/>
    <property type="molecule type" value="Genomic_DNA"/>
</dbReference>